<dbReference type="AlphaFoldDB" id="A0AA40CU90"/>
<dbReference type="Pfam" id="PF16093">
    <property type="entry name" value="PAC4"/>
    <property type="match status" value="1"/>
</dbReference>
<comment type="caution">
    <text evidence="1">The sequence shown here is derived from an EMBL/GenBank/DDBJ whole genome shotgun (WGS) entry which is preliminary data.</text>
</comment>
<accession>A0AA40CU90</accession>
<dbReference type="Gene3D" id="3.30.230.100">
    <property type="match status" value="1"/>
</dbReference>
<keyword evidence="2" id="KW-1185">Reference proteome</keyword>
<organism evidence="1 2">
    <name type="scientific">Cercophora newfieldiana</name>
    <dbReference type="NCBI Taxonomy" id="92897"/>
    <lineage>
        <taxon>Eukaryota</taxon>
        <taxon>Fungi</taxon>
        <taxon>Dikarya</taxon>
        <taxon>Ascomycota</taxon>
        <taxon>Pezizomycotina</taxon>
        <taxon>Sordariomycetes</taxon>
        <taxon>Sordariomycetidae</taxon>
        <taxon>Sordariales</taxon>
        <taxon>Lasiosphaeriaceae</taxon>
        <taxon>Cercophora</taxon>
    </lineage>
</organism>
<dbReference type="EMBL" id="JAULSV010000002">
    <property type="protein sequence ID" value="KAK0651741.1"/>
    <property type="molecule type" value="Genomic_DNA"/>
</dbReference>
<dbReference type="InterPro" id="IPR032157">
    <property type="entry name" value="PAC4"/>
</dbReference>
<protein>
    <submittedName>
        <fullName evidence="1">Uncharacterized protein</fullName>
    </submittedName>
</protein>
<evidence type="ECO:0000313" key="2">
    <source>
        <dbReference type="Proteomes" id="UP001174936"/>
    </source>
</evidence>
<proteinExistence type="predicted"/>
<evidence type="ECO:0000313" key="1">
    <source>
        <dbReference type="EMBL" id="KAK0651741.1"/>
    </source>
</evidence>
<gene>
    <name evidence="1" type="ORF">B0T16DRAFT_454169</name>
</gene>
<name>A0AA40CU90_9PEZI</name>
<reference evidence="1" key="1">
    <citation type="submission" date="2023-06" db="EMBL/GenBank/DDBJ databases">
        <title>Genome-scale phylogeny and comparative genomics of the fungal order Sordariales.</title>
        <authorList>
            <consortium name="Lawrence Berkeley National Laboratory"/>
            <person name="Hensen N."/>
            <person name="Bonometti L."/>
            <person name="Westerberg I."/>
            <person name="Brannstrom I.O."/>
            <person name="Guillou S."/>
            <person name="Cros-Aarteil S."/>
            <person name="Calhoun S."/>
            <person name="Haridas S."/>
            <person name="Kuo A."/>
            <person name="Mondo S."/>
            <person name="Pangilinan J."/>
            <person name="Riley R."/>
            <person name="Labutti K."/>
            <person name="Andreopoulos B."/>
            <person name="Lipzen A."/>
            <person name="Chen C."/>
            <person name="Yanf M."/>
            <person name="Daum C."/>
            <person name="Ng V."/>
            <person name="Clum A."/>
            <person name="Steindorff A."/>
            <person name="Ohm R."/>
            <person name="Martin F."/>
            <person name="Silar P."/>
            <person name="Natvig D."/>
            <person name="Lalanne C."/>
            <person name="Gautier V."/>
            <person name="Ament-Velasquez S.L."/>
            <person name="Kruys A."/>
            <person name="Hutchinson M.I."/>
            <person name="Powell A.J."/>
            <person name="Barry K."/>
            <person name="Miller A.N."/>
            <person name="Grigoriev I.V."/>
            <person name="Debuchy R."/>
            <person name="Gladieux P."/>
            <person name="Thoren M.H."/>
            <person name="Johannesson H."/>
        </authorList>
    </citation>
    <scope>NUCLEOTIDE SEQUENCE</scope>
    <source>
        <strain evidence="1">SMH2532-1</strain>
    </source>
</reference>
<sequence length="129" mass="13931">MDQPIQLSLPLPWSIDTRIYVHLTIKAKAILLFLTTASGEEAGAATPLGSFVYALPDKYNPAQPLSTPLCTVEPTFEFTTRLAKLVAKKTQLPTYVGNSISFASTGLGGTVEEEMEAFKQVATLVLSKL</sequence>
<dbReference type="Proteomes" id="UP001174936">
    <property type="component" value="Unassembled WGS sequence"/>
</dbReference>
<dbReference type="GO" id="GO:0043248">
    <property type="term" value="P:proteasome assembly"/>
    <property type="evidence" value="ECO:0007669"/>
    <property type="project" value="InterPro"/>
</dbReference>